<reference evidence="2 3" key="1">
    <citation type="journal article" date="2014" name="PLoS Genet.">
        <title>Analysis of the Phlebiopsis gigantea genome, transcriptome and secretome provides insight into its pioneer colonization strategies of wood.</title>
        <authorList>
            <person name="Hori C."/>
            <person name="Ishida T."/>
            <person name="Igarashi K."/>
            <person name="Samejima M."/>
            <person name="Suzuki H."/>
            <person name="Master E."/>
            <person name="Ferreira P."/>
            <person name="Ruiz-Duenas F.J."/>
            <person name="Held B."/>
            <person name="Canessa P."/>
            <person name="Larrondo L.F."/>
            <person name="Schmoll M."/>
            <person name="Druzhinina I.S."/>
            <person name="Kubicek C.P."/>
            <person name="Gaskell J.A."/>
            <person name="Kersten P."/>
            <person name="St John F."/>
            <person name="Glasner J."/>
            <person name="Sabat G."/>
            <person name="Splinter BonDurant S."/>
            <person name="Syed K."/>
            <person name="Yadav J."/>
            <person name="Mgbeahuruike A.C."/>
            <person name="Kovalchuk A."/>
            <person name="Asiegbu F.O."/>
            <person name="Lackner G."/>
            <person name="Hoffmeister D."/>
            <person name="Rencoret J."/>
            <person name="Gutierrez A."/>
            <person name="Sun H."/>
            <person name="Lindquist E."/>
            <person name="Barry K."/>
            <person name="Riley R."/>
            <person name="Grigoriev I.V."/>
            <person name="Henrissat B."/>
            <person name="Kues U."/>
            <person name="Berka R.M."/>
            <person name="Martinez A.T."/>
            <person name="Covert S.F."/>
            <person name="Blanchette R.A."/>
            <person name="Cullen D."/>
        </authorList>
    </citation>
    <scope>NUCLEOTIDE SEQUENCE [LARGE SCALE GENOMIC DNA]</scope>
    <source>
        <strain evidence="2 3">11061_1 CR5-6</strain>
    </source>
</reference>
<gene>
    <name evidence="2" type="ORF">PHLGIDRAFT_167660</name>
</gene>
<evidence type="ECO:0000313" key="3">
    <source>
        <dbReference type="Proteomes" id="UP000053257"/>
    </source>
</evidence>
<feature type="compositionally biased region" description="Basic residues" evidence="1">
    <location>
        <begin position="16"/>
        <end position="25"/>
    </location>
</feature>
<keyword evidence="3" id="KW-1185">Reference proteome</keyword>
<dbReference type="Proteomes" id="UP000053257">
    <property type="component" value="Unassembled WGS sequence"/>
</dbReference>
<sequence length="93" mass="11128">MSGCRTWGRVTSSWRRQPHHRRRTTRGGVLHRVLMRARTLALQRPRPTLGRRRVALRRLPPLLWVWSCAPPFQFGSPTHRDPIRQIWRPPPQR</sequence>
<name>A0A0C3S4M3_PHLG1</name>
<protein>
    <submittedName>
        <fullName evidence="2">Uncharacterized protein</fullName>
    </submittedName>
</protein>
<dbReference type="EMBL" id="KN840553">
    <property type="protein sequence ID" value="KIP05102.1"/>
    <property type="molecule type" value="Genomic_DNA"/>
</dbReference>
<organism evidence="2 3">
    <name type="scientific">Phlebiopsis gigantea (strain 11061_1 CR5-6)</name>
    <name type="common">White-rot fungus</name>
    <name type="synonym">Peniophora gigantea</name>
    <dbReference type="NCBI Taxonomy" id="745531"/>
    <lineage>
        <taxon>Eukaryota</taxon>
        <taxon>Fungi</taxon>
        <taxon>Dikarya</taxon>
        <taxon>Basidiomycota</taxon>
        <taxon>Agaricomycotina</taxon>
        <taxon>Agaricomycetes</taxon>
        <taxon>Polyporales</taxon>
        <taxon>Phanerochaetaceae</taxon>
        <taxon>Phlebiopsis</taxon>
    </lineage>
</organism>
<accession>A0A0C3S4M3</accession>
<dbReference type="HOGENOM" id="CLU_2400414_0_0_1"/>
<proteinExistence type="predicted"/>
<dbReference type="AlphaFoldDB" id="A0A0C3S4M3"/>
<evidence type="ECO:0000256" key="1">
    <source>
        <dbReference type="SAM" id="MobiDB-lite"/>
    </source>
</evidence>
<evidence type="ECO:0000313" key="2">
    <source>
        <dbReference type="EMBL" id="KIP05102.1"/>
    </source>
</evidence>
<feature type="region of interest" description="Disordered" evidence="1">
    <location>
        <begin position="1"/>
        <end position="25"/>
    </location>
</feature>